<dbReference type="InterPro" id="IPR037481">
    <property type="entry name" value="LacX"/>
</dbReference>
<comment type="caution">
    <text evidence="1">The sequence shown here is derived from an EMBL/GenBank/DDBJ whole genome shotgun (WGS) entry which is preliminary data.</text>
</comment>
<dbReference type="Proteomes" id="UP001629244">
    <property type="component" value="Unassembled WGS sequence"/>
</dbReference>
<dbReference type="EMBL" id="JBELQC010000001">
    <property type="protein sequence ID" value="MFL9840292.1"/>
    <property type="molecule type" value="Genomic_DNA"/>
</dbReference>
<dbReference type="CDD" id="cd09024">
    <property type="entry name" value="Aldose_epim_lacX"/>
    <property type="match status" value="1"/>
</dbReference>
<dbReference type="RefSeq" id="WP_408077236.1">
    <property type="nucleotide sequence ID" value="NZ_JBELQC010000001.1"/>
</dbReference>
<dbReference type="InterPro" id="IPR011013">
    <property type="entry name" value="Gal_mutarotase_sf_dom"/>
</dbReference>
<name>A0ABW8YLH2_9SPHN</name>
<organism evidence="1 2">
    <name type="scientific">Sphingomonas plantiphila</name>
    <dbReference type="NCBI Taxonomy" id="3163295"/>
    <lineage>
        <taxon>Bacteria</taxon>
        <taxon>Pseudomonadati</taxon>
        <taxon>Pseudomonadota</taxon>
        <taxon>Alphaproteobacteria</taxon>
        <taxon>Sphingomonadales</taxon>
        <taxon>Sphingomonadaceae</taxon>
        <taxon>Sphingomonas</taxon>
    </lineage>
</organism>
<keyword evidence="2" id="KW-1185">Reference proteome</keyword>
<gene>
    <name evidence="1" type="ORF">ABS767_04890</name>
</gene>
<accession>A0ABW8YLH2</accession>
<dbReference type="PANTHER" id="PTHR11122">
    <property type="entry name" value="APOSPORY-ASSOCIATED PROTEIN C-RELATED"/>
    <property type="match status" value="1"/>
</dbReference>
<dbReference type="Pfam" id="PF01263">
    <property type="entry name" value="Aldose_epim"/>
    <property type="match status" value="1"/>
</dbReference>
<sequence length="288" mass="31622">MIEIGNGTLTARIDSLGAELVSLRDASGNEVMTDADPAYWTGHAPLLFPIVGRLNEDTLRVDGRDYTMKQHGFARRRVFEVAETSATHVQFVLRDDAETRAVWPFPFELSARYTLDGATLAVEVVVTNPDADRVMWTSFGFHPAFAWPLPGGGAKEAHRIVFERHEPASLAELNAGLIVPAERPTPLDGRTLHLRDALFEEDALIWMAPASRSVRYGSDTGPQLDIAFEGLPTLAIWTKPGAHFICVEPWQGHADPVGFSGELRDKPGVIAIPAGDSRRFAMQVTLRA</sequence>
<dbReference type="InterPro" id="IPR008183">
    <property type="entry name" value="Aldose_1/G6P_1-epimerase"/>
</dbReference>
<dbReference type="SUPFAM" id="SSF74650">
    <property type="entry name" value="Galactose mutarotase-like"/>
    <property type="match status" value="1"/>
</dbReference>
<protein>
    <submittedName>
        <fullName evidence="1">Aldose 1-epimerase family protein</fullName>
    </submittedName>
</protein>
<evidence type="ECO:0000313" key="1">
    <source>
        <dbReference type="EMBL" id="MFL9840292.1"/>
    </source>
</evidence>
<dbReference type="PANTHER" id="PTHR11122:SF13">
    <property type="entry name" value="GLUCOSE-6-PHOSPHATE 1-EPIMERASE"/>
    <property type="match status" value="1"/>
</dbReference>
<dbReference type="Gene3D" id="2.70.98.10">
    <property type="match status" value="1"/>
</dbReference>
<reference evidence="1 2" key="1">
    <citation type="submission" date="2024-06" db="EMBL/GenBank/DDBJ databases">
        <authorList>
            <person name="Kaempfer P."/>
            <person name="Viver T."/>
        </authorList>
    </citation>
    <scope>NUCLEOTIDE SEQUENCE [LARGE SCALE GENOMIC DNA]</scope>
    <source>
        <strain evidence="1 2">ST-64</strain>
    </source>
</reference>
<dbReference type="InterPro" id="IPR014718">
    <property type="entry name" value="GH-type_carb-bd"/>
</dbReference>
<proteinExistence type="predicted"/>
<evidence type="ECO:0000313" key="2">
    <source>
        <dbReference type="Proteomes" id="UP001629244"/>
    </source>
</evidence>